<evidence type="ECO:0000259" key="17">
    <source>
        <dbReference type="PROSITE" id="PS50061"/>
    </source>
</evidence>
<dbReference type="GO" id="GO:0005634">
    <property type="term" value="C:nucleus"/>
    <property type="evidence" value="ECO:0007669"/>
    <property type="project" value="UniProtKB-SubCell"/>
</dbReference>
<evidence type="ECO:0000259" key="18">
    <source>
        <dbReference type="PROSITE" id="PS51433"/>
    </source>
</evidence>
<comment type="subunit">
    <text evidence="13">Can form homodimers or heterodimers with TEL2 or FLI1. Interacts with L3MBTL1 and HDAC9.</text>
</comment>
<protein>
    <recommendedName>
        <fullName evidence="14">Transcription factor ETV6</fullName>
    </recommendedName>
</protein>
<dbReference type="SMART" id="SM00413">
    <property type="entry name" value="ETS"/>
    <property type="match status" value="1"/>
</dbReference>
<evidence type="ECO:0000256" key="15">
    <source>
        <dbReference type="RuleBase" id="RU004019"/>
    </source>
</evidence>
<proteinExistence type="inferred from homology"/>
<comment type="similarity">
    <text evidence="2 15">Belongs to the ETS family.</text>
</comment>
<dbReference type="InterPro" id="IPR000418">
    <property type="entry name" value="Ets_dom"/>
</dbReference>
<keyword evidence="11 15" id="KW-0539">Nucleus</keyword>
<keyword evidence="6" id="KW-0832">Ubl conjugation</keyword>
<evidence type="ECO:0000256" key="11">
    <source>
        <dbReference type="ARBA" id="ARBA00023242"/>
    </source>
</evidence>
<keyword evidence="7" id="KW-0007">Acetylation</keyword>
<evidence type="ECO:0000313" key="20">
    <source>
        <dbReference type="Proteomes" id="UP000627253"/>
    </source>
</evidence>
<evidence type="ECO:0000256" key="4">
    <source>
        <dbReference type="ARBA" id="ARBA00022499"/>
    </source>
</evidence>
<keyword evidence="5" id="KW-0597">Phosphoprotein</keyword>
<feature type="domain" description="ETS" evidence="17">
    <location>
        <begin position="176"/>
        <end position="257"/>
    </location>
</feature>
<keyword evidence="20" id="KW-1185">Reference proteome</keyword>
<organism evidence="19 20">
    <name type="scientific">Tricholaema leucomelas</name>
    <name type="common">pied barbet</name>
    <dbReference type="NCBI Taxonomy" id="240729"/>
    <lineage>
        <taxon>Eukaryota</taxon>
        <taxon>Metazoa</taxon>
        <taxon>Chordata</taxon>
        <taxon>Craniata</taxon>
        <taxon>Vertebrata</taxon>
        <taxon>Euteleostomi</taxon>
        <taxon>Archelosauria</taxon>
        <taxon>Archosauria</taxon>
        <taxon>Dinosauria</taxon>
        <taxon>Saurischia</taxon>
        <taxon>Theropoda</taxon>
        <taxon>Coelurosauria</taxon>
        <taxon>Aves</taxon>
        <taxon>Neognathae</taxon>
        <taxon>Neoaves</taxon>
        <taxon>Telluraves</taxon>
        <taxon>Coraciimorphae</taxon>
        <taxon>Piciformes</taxon>
        <taxon>Lybiidae</taxon>
        <taxon>Tricholaema lacrymosa</taxon>
    </lineage>
</organism>
<reference evidence="19" key="1">
    <citation type="submission" date="2020-02" db="EMBL/GenBank/DDBJ databases">
        <title>Bird 10,000 Genomes (B10K) Project - Family phase.</title>
        <authorList>
            <person name="Zhang G."/>
        </authorList>
    </citation>
    <scope>NUCLEOTIDE SEQUENCE</scope>
    <source>
        <strain evidence="19">B10K-DU-002-37</strain>
        <tissue evidence="19">Muscle</tissue>
    </source>
</reference>
<keyword evidence="3" id="KW-0678">Repressor</keyword>
<keyword evidence="4" id="KW-1017">Isopeptide bond</keyword>
<dbReference type="GO" id="GO:0000977">
    <property type="term" value="F:RNA polymerase II transcription regulatory region sequence-specific DNA binding"/>
    <property type="evidence" value="ECO:0007669"/>
    <property type="project" value="UniProtKB-ARBA"/>
</dbReference>
<comment type="function">
    <text evidence="12">Transcriptional repressor; binds to the DNA sequence 5'-CCGGAAGT-3'. Plays a role in hematopoiesis and malignant transformation.</text>
</comment>
<dbReference type="AlphaFoldDB" id="A0A852I8F8"/>
<dbReference type="InterPro" id="IPR013761">
    <property type="entry name" value="SAM/pointed_sf"/>
</dbReference>
<dbReference type="Gene3D" id="1.10.150.50">
    <property type="entry name" value="Transcription Factor, Ets-1"/>
    <property type="match status" value="1"/>
</dbReference>
<evidence type="ECO:0000256" key="13">
    <source>
        <dbReference type="ARBA" id="ARBA00063414"/>
    </source>
</evidence>
<dbReference type="SUPFAM" id="SSF46785">
    <property type="entry name" value="Winged helix' DNA-binding domain"/>
    <property type="match status" value="1"/>
</dbReference>
<dbReference type="Proteomes" id="UP000627253">
    <property type="component" value="Unassembled WGS sequence"/>
</dbReference>
<evidence type="ECO:0000256" key="12">
    <source>
        <dbReference type="ARBA" id="ARBA00055208"/>
    </source>
</evidence>
<dbReference type="PROSITE" id="PS50061">
    <property type="entry name" value="ETS_DOMAIN_3"/>
    <property type="match status" value="1"/>
</dbReference>
<dbReference type="GO" id="GO:0030154">
    <property type="term" value="P:cell differentiation"/>
    <property type="evidence" value="ECO:0007669"/>
    <property type="project" value="TreeGrafter"/>
</dbReference>
<dbReference type="OrthoDB" id="10042983at2759"/>
<dbReference type="SMART" id="SM00251">
    <property type="entry name" value="SAM_PNT"/>
    <property type="match status" value="1"/>
</dbReference>
<feature type="non-terminal residue" evidence="19">
    <location>
        <position position="291"/>
    </location>
</feature>
<comment type="caution">
    <text evidence="19">The sequence shown here is derived from an EMBL/GenBank/DDBJ whole genome shotgun (WGS) entry which is preliminary data.</text>
</comment>
<dbReference type="InterPro" id="IPR003118">
    <property type="entry name" value="Pointed_dom"/>
</dbReference>
<keyword evidence="10" id="KW-0804">Transcription</keyword>
<evidence type="ECO:0000256" key="5">
    <source>
        <dbReference type="ARBA" id="ARBA00022553"/>
    </source>
</evidence>
<keyword evidence="9 15" id="KW-0238">DNA-binding</keyword>
<dbReference type="PANTHER" id="PTHR11849:SF77">
    <property type="entry name" value="TRANSCRIPTION FACTOR ETV7"/>
    <property type="match status" value="1"/>
</dbReference>
<evidence type="ECO:0000256" key="7">
    <source>
        <dbReference type="ARBA" id="ARBA00022990"/>
    </source>
</evidence>
<evidence type="ECO:0000256" key="8">
    <source>
        <dbReference type="ARBA" id="ARBA00023015"/>
    </source>
</evidence>
<dbReference type="FunFam" id="1.10.150.50:FF:000030">
    <property type="entry name" value="transcription factor ETV6"/>
    <property type="match status" value="1"/>
</dbReference>
<dbReference type="InterPro" id="IPR036388">
    <property type="entry name" value="WH-like_DNA-bd_sf"/>
</dbReference>
<dbReference type="SUPFAM" id="SSF47769">
    <property type="entry name" value="SAM/Pointed domain"/>
    <property type="match status" value="1"/>
</dbReference>
<dbReference type="EMBL" id="WAAF01001065">
    <property type="protein sequence ID" value="NXX38485.1"/>
    <property type="molecule type" value="Genomic_DNA"/>
</dbReference>
<comment type="subcellular location">
    <subcellularLocation>
        <location evidence="1 15">Nucleus</location>
    </subcellularLocation>
</comment>
<evidence type="ECO:0000256" key="16">
    <source>
        <dbReference type="SAM" id="MobiDB-lite"/>
    </source>
</evidence>
<evidence type="ECO:0000256" key="1">
    <source>
        <dbReference type="ARBA" id="ARBA00004123"/>
    </source>
</evidence>
<dbReference type="FunFam" id="1.10.10.10:FF:000176">
    <property type="entry name" value="transcription factor ETV6 isoform X2"/>
    <property type="match status" value="1"/>
</dbReference>
<dbReference type="PRINTS" id="PR00454">
    <property type="entry name" value="ETSDOMAIN"/>
</dbReference>
<dbReference type="Pfam" id="PF00178">
    <property type="entry name" value="Ets"/>
    <property type="match status" value="1"/>
</dbReference>
<evidence type="ECO:0000256" key="2">
    <source>
        <dbReference type="ARBA" id="ARBA00005562"/>
    </source>
</evidence>
<evidence type="ECO:0000256" key="9">
    <source>
        <dbReference type="ARBA" id="ARBA00023125"/>
    </source>
</evidence>
<dbReference type="PROSITE" id="PS51433">
    <property type="entry name" value="PNT"/>
    <property type="match status" value="1"/>
</dbReference>
<evidence type="ECO:0000256" key="3">
    <source>
        <dbReference type="ARBA" id="ARBA00022491"/>
    </source>
</evidence>
<dbReference type="InterPro" id="IPR036390">
    <property type="entry name" value="WH_DNA-bd_sf"/>
</dbReference>
<name>A0A852I8F8_9PICI</name>
<dbReference type="PANTHER" id="PTHR11849">
    <property type="entry name" value="ETS"/>
    <property type="match status" value="1"/>
</dbReference>
<evidence type="ECO:0000256" key="10">
    <source>
        <dbReference type="ARBA" id="ARBA00023163"/>
    </source>
</evidence>
<gene>
    <name evidence="19" type="primary">Etv7</name>
    <name evidence="19" type="ORF">TRILEU_R07777</name>
</gene>
<evidence type="ECO:0000256" key="14">
    <source>
        <dbReference type="ARBA" id="ARBA00067754"/>
    </source>
</evidence>
<feature type="compositionally biased region" description="Basic and acidic residues" evidence="16">
    <location>
        <begin position="280"/>
        <end position="291"/>
    </location>
</feature>
<evidence type="ECO:0000256" key="6">
    <source>
        <dbReference type="ARBA" id="ARBA00022843"/>
    </source>
</evidence>
<keyword evidence="8" id="KW-0805">Transcription regulation</keyword>
<dbReference type="Gene3D" id="1.10.10.10">
    <property type="entry name" value="Winged helix-like DNA-binding domain superfamily/Winged helix DNA-binding domain"/>
    <property type="match status" value="1"/>
</dbReference>
<accession>A0A852I8F8</accession>
<evidence type="ECO:0000313" key="19">
    <source>
        <dbReference type="EMBL" id="NXX38485.1"/>
    </source>
</evidence>
<sequence>LPERLLLVSGIQPSLWSREDVLHWLRWAEQEYALRQADQSRFQMNGRALCMLTKEDFRYRAPSSGDVLYELLQYIKTERRALVCSPLLSSPFREARTSGEGFGCWVSLAGPGHSAEAAPAAAFSCLGWAEELLSRGHAKPLSLPQHSLESSCRTDAICSFPTTLPAPVDGKVADCRLLWDYVYQLLSDSRYEPYIKWEDREAKVFRVVNPSGLAQLWGNHKNRANMTYEKMSRALRHYYKLNIIRKEPGQKFLFRFLKTPGEIIQEKSSKLEQLENEDHDDLREDSLEVPL</sequence>
<dbReference type="GO" id="GO:0000981">
    <property type="term" value="F:DNA-binding transcription factor activity, RNA polymerase II-specific"/>
    <property type="evidence" value="ECO:0007669"/>
    <property type="project" value="UniProtKB-ARBA"/>
</dbReference>
<dbReference type="PROSITE" id="PS00346">
    <property type="entry name" value="ETS_DOMAIN_2"/>
    <property type="match status" value="1"/>
</dbReference>
<dbReference type="Pfam" id="PF02198">
    <property type="entry name" value="SAM_PNT"/>
    <property type="match status" value="1"/>
</dbReference>
<feature type="non-terminal residue" evidence="19">
    <location>
        <position position="1"/>
    </location>
</feature>
<dbReference type="CDD" id="cd08535">
    <property type="entry name" value="SAM_PNT-Tel_Yan"/>
    <property type="match status" value="1"/>
</dbReference>
<dbReference type="InterPro" id="IPR046328">
    <property type="entry name" value="ETS_fam"/>
</dbReference>
<feature type="region of interest" description="Disordered" evidence="16">
    <location>
        <begin position="268"/>
        <end position="291"/>
    </location>
</feature>
<feature type="domain" description="PNT" evidence="18">
    <location>
        <begin position="1"/>
        <end position="79"/>
    </location>
</feature>